<dbReference type="Proteomes" id="UP000295509">
    <property type="component" value="Unassembled WGS sequence"/>
</dbReference>
<reference evidence="2 3" key="1">
    <citation type="submission" date="2019-03" db="EMBL/GenBank/DDBJ databases">
        <title>Genomic Encyclopedia of Type Strains, Phase III (KMG-III): the genomes of soil and plant-associated and newly described type strains.</title>
        <authorList>
            <person name="Whitman W."/>
        </authorList>
    </citation>
    <scope>NUCLEOTIDE SEQUENCE [LARGE SCALE GENOMIC DNA]</scope>
    <source>
        <strain evidence="2 3">LMG 29544</strain>
    </source>
</reference>
<dbReference type="EMBL" id="SORE01000028">
    <property type="protein sequence ID" value="TDY39078.1"/>
    <property type="molecule type" value="Genomic_DNA"/>
</dbReference>
<accession>A0A4R8LA67</accession>
<evidence type="ECO:0000256" key="1">
    <source>
        <dbReference type="SAM" id="MobiDB-lite"/>
    </source>
</evidence>
<comment type="caution">
    <text evidence="2">The sequence shown here is derived from an EMBL/GenBank/DDBJ whole genome shotgun (WGS) entry which is preliminary data.</text>
</comment>
<proteinExistence type="predicted"/>
<dbReference type="RefSeq" id="WP_166676490.1">
    <property type="nucleotide sequence ID" value="NZ_JBHLUW010000024.1"/>
</dbReference>
<gene>
    <name evidence="2" type="ORF">BX592_12882</name>
</gene>
<protein>
    <submittedName>
        <fullName evidence="2">Uncharacterized protein</fullName>
    </submittedName>
</protein>
<feature type="compositionally biased region" description="Basic and acidic residues" evidence="1">
    <location>
        <begin position="11"/>
        <end position="50"/>
    </location>
</feature>
<name>A0A4R8LA67_9BURK</name>
<dbReference type="AlphaFoldDB" id="A0A4R8LA67"/>
<evidence type="ECO:0000313" key="3">
    <source>
        <dbReference type="Proteomes" id="UP000295509"/>
    </source>
</evidence>
<evidence type="ECO:0000313" key="2">
    <source>
        <dbReference type="EMBL" id="TDY39078.1"/>
    </source>
</evidence>
<keyword evidence="3" id="KW-1185">Reference proteome</keyword>
<feature type="region of interest" description="Disordered" evidence="1">
    <location>
        <begin position="1"/>
        <end position="56"/>
    </location>
</feature>
<sequence length="56" mass="6172">MTQTSNQPGGDVHHPSQPKHNDNEKSKMPERQDQNRKQAPSDRPGKKPGEGETPVG</sequence>
<organism evidence="2 3">
    <name type="scientific">Paraburkholderia rhizosphaerae</name>
    <dbReference type="NCBI Taxonomy" id="480658"/>
    <lineage>
        <taxon>Bacteria</taxon>
        <taxon>Pseudomonadati</taxon>
        <taxon>Pseudomonadota</taxon>
        <taxon>Betaproteobacteria</taxon>
        <taxon>Burkholderiales</taxon>
        <taxon>Burkholderiaceae</taxon>
        <taxon>Paraburkholderia</taxon>
    </lineage>
</organism>